<dbReference type="GO" id="GO:0015948">
    <property type="term" value="P:methanogenesis"/>
    <property type="evidence" value="ECO:0007669"/>
    <property type="project" value="UniProtKB-UniRule"/>
</dbReference>
<accession>A0A6I6INX9</accession>
<dbReference type="GO" id="GO:0032259">
    <property type="term" value="P:methylation"/>
    <property type="evidence" value="ECO:0007669"/>
    <property type="project" value="UniProtKB-KW"/>
</dbReference>
<dbReference type="EMBL" id="CP034348">
    <property type="protein sequence ID" value="QGX98385.1"/>
    <property type="molecule type" value="Genomic_DNA"/>
</dbReference>
<evidence type="ECO:0000313" key="6">
    <source>
        <dbReference type="EMBL" id="QGX98385.1"/>
    </source>
</evidence>
<evidence type="ECO:0000256" key="2">
    <source>
        <dbReference type="ARBA" id="ARBA00022603"/>
    </source>
</evidence>
<dbReference type="Gene3D" id="3.20.20.480">
    <property type="entry name" value="Trimethylamine methyltransferase-like"/>
    <property type="match status" value="1"/>
</dbReference>
<dbReference type="EC" id="2.1.1.-" evidence="4"/>
<dbReference type="PIRSF" id="PIRSF037567">
    <property type="entry name" value="MTTB_MeTrfase"/>
    <property type="match status" value="1"/>
</dbReference>
<dbReference type="AlphaFoldDB" id="A0A6I6INX9"/>
<dbReference type="InterPro" id="IPR010426">
    <property type="entry name" value="MTTB_MeTrfase"/>
</dbReference>
<keyword evidence="3 4" id="KW-0808">Transferase</keyword>
<evidence type="ECO:0000256" key="1">
    <source>
        <dbReference type="ARBA" id="ARBA00007137"/>
    </source>
</evidence>
<evidence type="ECO:0000256" key="5">
    <source>
        <dbReference type="SAM" id="MobiDB-lite"/>
    </source>
</evidence>
<sequence length="506" mass="54250">MARRHGGRQGRAEAGPPPAKDYSRLRHPFAPQRIFSDDEVTAIHQAALEVLQELGLKVLLPEARQILADAGARVSDEMVYFGRDMVEEALRTAPRSWRVNARNPDHSHVYEPGALFFSGSGGCPNASDAVRGRRPGDLESYTDALKLQQHFSVIHKFSPSAEPQDVPVPLRHYAMIRAQMATGDKALFGYARGRAQIEDTFEMVRLGMGLSDEEFLNNSWCSTVINTNSPRMIDAPMAQGIVDFARAGQMLIITPFCLAGAMAPITVAGALTLQHAESLGAITLAQMARPGAPVSYGGFGSNVDMKSGSPAFGTPEHVKMQLGSGQLARHIGLPWRSAAGSASNVADAQGATENMMGLWGGMMSGATLIVHSGGWLEGGLTFGYEKMITDLEGVQMIADLCAPTSGAEAEIGMDALRDVEPGGHFFATQHTMERYDQAFYSPLVADLSNFGSWEEAGAEDAATRATRVWQGILAEYTPPPGCDEAVARIEQFIADRSAAGGAPPME</sequence>
<evidence type="ECO:0000313" key="7">
    <source>
        <dbReference type="Proteomes" id="UP000428330"/>
    </source>
</evidence>
<evidence type="ECO:0000256" key="4">
    <source>
        <dbReference type="PIRNR" id="PIRNR037567"/>
    </source>
</evidence>
<dbReference type="Proteomes" id="UP000428330">
    <property type="component" value="Chromosome"/>
</dbReference>
<dbReference type="OrthoDB" id="5713681at2"/>
<name>A0A6I6INX9_9RHOB</name>
<comment type="similarity">
    <text evidence="1 4">Belongs to the trimethylamine methyltransferase family.</text>
</comment>
<gene>
    <name evidence="6" type="ORF">EI983_08865</name>
</gene>
<evidence type="ECO:0000256" key="3">
    <source>
        <dbReference type="ARBA" id="ARBA00022679"/>
    </source>
</evidence>
<organism evidence="6 7">
    <name type="scientific">Roseovarius faecimaris</name>
    <dbReference type="NCBI Taxonomy" id="2494550"/>
    <lineage>
        <taxon>Bacteria</taxon>
        <taxon>Pseudomonadati</taxon>
        <taxon>Pseudomonadota</taxon>
        <taxon>Alphaproteobacteria</taxon>
        <taxon>Rhodobacterales</taxon>
        <taxon>Roseobacteraceae</taxon>
        <taxon>Roseovarius</taxon>
    </lineage>
</organism>
<dbReference type="Pfam" id="PF06253">
    <property type="entry name" value="MTTB"/>
    <property type="match status" value="1"/>
</dbReference>
<keyword evidence="2 6" id="KW-0489">Methyltransferase</keyword>
<proteinExistence type="inferred from homology"/>
<feature type="region of interest" description="Disordered" evidence="5">
    <location>
        <begin position="1"/>
        <end position="24"/>
    </location>
</feature>
<dbReference type="KEGG" id="rom:EI983_08865"/>
<dbReference type="RefSeq" id="WP_157707016.1">
    <property type="nucleotide sequence ID" value="NZ_CP034348.1"/>
</dbReference>
<reference evidence="7" key="1">
    <citation type="submission" date="2018-12" db="EMBL/GenBank/DDBJ databases">
        <title>Complete genome sequence of Roseovarius sp. MME-070.</title>
        <authorList>
            <person name="Nam Y.-D."/>
            <person name="Kang J."/>
            <person name="Chung W.-H."/>
            <person name="Park Y.S."/>
        </authorList>
    </citation>
    <scope>NUCLEOTIDE SEQUENCE [LARGE SCALE GENOMIC DNA]</scope>
    <source>
        <strain evidence="7">MME-070</strain>
    </source>
</reference>
<protein>
    <recommendedName>
        <fullName evidence="4">Methyltransferase</fullName>
        <ecNumber evidence="4">2.1.1.-</ecNumber>
    </recommendedName>
</protein>
<dbReference type="GO" id="GO:0008168">
    <property type="term" value="F:methyltransferase activity"/>
    <property type="evidence" value="ECO:0007669"/>
    <property type="project" value="UniProtKB-KW"/>
</dbReference>
<dbReference type="InterPro" id="IPR038601">
    <property type="entry name" value="MttB-like_sf"/>
</dbReference>
<keyword evidence="7" id="KW-1185">Reference proteome</keyword>